<evidence type="ECO:0000256" key="1">
    <source>
        <dbReference type="SAM" id="Coils"/>
    </source>
</evidence>
<keyword evidence="2" id="KW-1133">Transmembrane helix</keyword>
<evidence type="ECO:0000313" key="4">
    <source>
        <dbReference type="Proteomes" id="UP000244948"/>
    </source>
</evidence>
<dbReference type="SUPFAM" id="SSF57997">
    <property type="entry name" value="Tropomyosin"/>
    <property type="match status" value="1"/>
</dbReference>
<evidence type="ECO:0000256" key="2">
    <source>
        <dbReference type="SAM" id="Phobius"/>
    </source>
</evidence>
<comment type="caution">
    <text evidence="3">The sequence shown here is derived from an EMBL/GenBank/DDBJ whole genome shotgun (WGS) entry which is preliminary data.</text>
</comment>
<dbReference type="RefSeq" id="WP_109235757.1">
    <property type="nucleotide sequence ID" value="NZ_BMXZ01000001.1"/>
</dbReference>
<evidence type="ECO:0000313" key="3">
    <source>
        <dbReference type="EMBL" id="PWD84593.1"/>
    </source>
</evidence>
<sequence length="371" mass="42423">MNSKIKHIFKDRLIVALVIVPFIIAVLYLTFLAANRYVSSAQVVVRQQESGQQAGLPGLAMLMGAVDPVSREDTLYLKEYIVSHDMLKILDEKLNWSEHYAGRWYDPLYDISIDAPLEDKVKFYQRMVTTHYDETTGLLRIEVEAFSPDYAKEILKEIMVQSEIFVNNITRSMADEQLAFAQRELNAATDRYENKQAELVAFQNQYNIFNAEVTAESLNQIVANLESAIVTEKARLNALKSRLSANAPQIKAQENKINALIKQLEAEQRKITTSEITEDDLLNTIAFEYRRLQVDLLVAEEFYKTSLAVVENAKLETIKNIRSLIAVVKPNLPEEAAYPRRLYNLITILIVLLLLYGVTRFVMASINDHRE</sequence>
<dbReference type="PANTHER" id="PTHR32309:SF13">
    <property type="entry name" value="FERRIC ENTEROBACTIN TRANSPORT PROTEIN FEPE"/>
    <property type="match status" value="1"/>
</dbReference>
<feature type="transmembrane region" description="Helical" evidence="2">
    <location>
        <begin position="342"/>
        <end position="363"/>
    </location>
</feature>
<dbReference type="AlphaFoldDB" id="A0A2U2AMZ8"/>
<feature type="transmembrane region" description="Helical" evidence="2">
    <location>
        <begin position="12"/>
        <end position="34"/>
    </location>
</feature>
<keyword evidence="2" id="KW-0472">Membrane</keyword>
<keyword evidence="4" id="KW-1185">Reference proteome</keyword>
<dbReference type="Proteomes" id="UP000244948">
    <property type="component" value="Unassembled WGS sequence"/>
</dbReference>
<gene>
    <name evidence="3" type="ORF">DC082_03415</name>
</gene>
<organism evidence="3 4">
    <name type="scientific">Ignatzschineria indica</name>
    <dbReference type="NCBI Taxonomy" id="472583"/>
    <lineage>
        <taxon>Bacteria</taxon>
        <taxon>Pseudomonadati</taxon>
        <taxon>Pseudomonadota</taxon>
        <taxon>Gammaproteobacteria</taxon>
        <taxon>Cardiobacteriales</taxon>
        <taxon>Ignatzschineriaceae</taxon>
        <taxon>Ignatzschineria</taxon>
    </lineage>
</organism>
<accession>A0A2U2AMZ8</accession>
<feature type="coiled-coil region" evidence="1">
    <location>
        <begin position="171"/>
        <end position="270"/>
    </location>
</feature>
<dbReference type="EMBL" id="QEWR01000002">
    <property type="protein sequence ID" value="PWD84593.1"/>
    <property type="molecule type" value="Genomic_DNA"/>
</dbReference>
<dbReference type="GO" id="GO:0005886">
    <property type="term" value="C:plasma membrane"/>
    <property type="evidence" value="ECO:0007669"/>
    <property type="project" value="TreeGrafter"/>
</dbReference>
<keyword evidence="2" id="KW-0812">Transmembrane</keyword>
<dbReference type="InterPro" id="IPR050445">
    <property type="entry name" value="Bact_polysacc_biosynth/exp"/>
</dbReference>
<proteinExistence type="predicted"/>
<dbReference type="PANTHER" id="PTHR32309">
    <property type="entry name" value="TYROSINE-PROTEIN KINASE"/>
    <property type="match status" value="1"/>
</dbReference>
<name>A0A2U2AMZ8_9GAMM</name>
<protein>
    <submittedName>
        <fullName evidence="3">ABC transporter permease</fullName>
    </submittedName>
</protein>
<reference evidence="3 4" key="1">
    <citation type="journal article" date="2018" name="Genome Announc.">
        <title>Ignatzschineria cameli sp. nov., isolated from necrotic foot tissue of dromedaries (Camelus dromedarius) and associated maggots (Wohlfahrtia species) in Dubai.</title>
        <authorList>
            <person name="Tsang C.C."/>
            <person name="Tang J.Y."/>
            <person name="Fong J.Y."/>
            <person name="Kinne J."/>
            <person name="Lee H.H."/>
            <person name="Joseph M."/>
            <person name="Jose S."/>
            <person name="Schuster R.K."/>
            <person name="Tang Y."/>
            <person name="Sivakumar S."/>
            <person name="Chen J.H."/>
            <person name="Teng J.L."/>
            <person name="Lau S.K."/>
            <person name="Wernery U."/>
            <person name="Woo P.C."/>
        </authorList>
    </citation>
    <scope>NUCLEOTIDE SEQUENCE [LARGE SCALE GENOMIC DNA]</scope>
    <source>
        <strain evidence="3 4">KCTC 22643</strain>
    </source>
</reference>
<dbReference type="GO" id="GO:0004713">
    <property type="term" value="F:protein tyrosine kinase activity"/>
    <property type="evidence" value="ECO:0007669"/>
    <property type="project" value="TreeGrafter"/>
</dbReference>
<keyword evidence="1" id="KW-0175">Coiled coil</keyword>